<name>A0A7C4YQS6_UNCW3</name>
<dbReference type="GO" id="GO:0016740">
    <property type="term" value="F:transferase activity"/>
    <property type="evidence" value="ECO:0007669"/>
    <property type="project" value="UniProtKB-KW"/>
</dbReference>
<evidence type="ECO:0000313" key="2">
    <source>
        <dbReference type="EMBL" id="HGW91128.1"/>
    </source>
</evidence>
<dbReference type="InterPro" id="IPR001173">
    <property type="entry name" value="Glyco_trans_2-like"/>
</dbReference>
<sequence>MKLSIIIPVYNEKDFIEKLVNIVKGIDIQKEIIVVDDFSKDGTQEILKRIDGIKVIFHERNKGKGSAIRTGLKYAEGDYTIIQDADFEYSPEDIPVLFKYAIEKNLSAVYGSRFKGKGRFLPHSYFANRVLTILTDILFGGNISDMETCYKLVKTDILKGLKLESSRFDIEPEITAKLLRKGIKIRELPIHYKGRTEKEGKKIHWKDAVIAIMVLFKIWLK</sequence>
<reference evidence="2" key="1">
    <citation type="journal article" date="2020" name="mSystems">
        <title>Genome- and Community-Level Interaction Insights into Carbon Utilization and Element Cycling Functions of Hydrothermarchaeota in Hydrothermal Sediment.</title>
        <authorList>
            <person name="Zhou Z."/>
            <person name="Liu Y."/>
            <person name="Xu W."/>
            <person name="Pan J."/>
            <person name="Luo Z.H."/>
            <person name="Li M."/>
        </authorList>
    </citation>
    <scope>NUCLEOTIDE SEQUENCE [LARGE SCALE GENOMIC DNA]</scope>
    <source>
        <strain evidence="2">SpSt-780</strain>
    </source>
</reference>
<organism evidence="2">
    <name type="scientific">candidate division WOR-3 bacterium</name>
    <dbReference type="NCBI Taxonomy" id="2052148"/>
    <lineage>
        <taxon>Bacteria</taxon>
        <taxon>Bacteria division WOR-3</taxon>
    </lineage>
</organism>
<dbReference type="InterPro" id="IPR029044">
    <property type="entry name" value="Nucleotide-diphossugar_trans"/>
</dbReference>
<keyword evidence="2" id="KW-0808">Transferase</keyword>
<comment type="caution">
    <text evidence="2">The sequence shown here is derived from an EMBL/GenBank/DDBJ whole genome shotgun (WGS) entry which is preliminary data.</text>
</comment>
<dbReference type="PANTHER" id="PTHR48090">
    <property type="entry name" value="UNDECAPRENYL-PHOSPHATE 4-DEOXY-4-FORMAMIDO-L-ARABINOSE TRANSFERASE-RELATED"/>
    <property type="match status" value="1"/>
</dbReference>
<dbReference type="Pfam" id="PF00535">
    <property type="entry name" value="Glycos_transf_2"/>
    <property type="match status" value="1"/>
</dbReference>
<dbReference type="Gene3D" id="3.90.550.10">
    <property type="entry name" value="Spore Coat Polysaccharide Biosynthesis Protein SpsA, Chain A"/>
    <property type="match status" value="1"/>
</dbReference>
<dbReference type="AlphaFoldDB" id="A0A7C4YQS6"/>
<proteinExistence type="predicted"/>
<accession>A0A7C4YQS6</accession>
<feature type="domain" description="Glycosyltransferase 2-like" evidence="1">
    <location>
        <begin position="4"/>
        <end position="159"/>
    </location>
</feature>
<dbReference type="EMBL" id="DTHG01000013">
    <property type="protein sequence ID" value="HGW91128.1"/>
    <property type="molecule type" value="Genomic_DNA"/>
</dbReference>
<dbReference type="InterPro" id="IPR050256">
    <property type="entry name" value="Glycosyltransferase_2"/>
</dbReference>
<gene>
    <name evidence="2" type="ORF">ENV67_01120</name>
</gene>
<dbReference type="CDD" id="cd04179">
    <property type="entry name" value="DPM_DPG-synthase_like"/>
    <property type="match status" value="1"/>
</dbReference>
<protein>
    <submittedName>
        <fullName evidence="2">Glycosyltransferase family 2 protein</fullName>
    </submittedName>
</protein>
<dbReference type="PANTHER" id="PTHR48090:SF7">
    <property type="entry name" value="RFBJ PROTEIN"/>
    <property type="match status" value="1"/>
</dbReference>
<dbReference type="SUPFAM" id="SSF53448">
    <property type="entry name" value="Nucleotide-diphospho-sugar transferases"/>
    <property type="match status" value="1"/>
</dbReference>
<evidence type="ECO:0000259" key="1">
    <source>
        <dbReference type="Pfam" id="PF00535"/>
    </source>
</evidence>